<dbReference type="Gene3D" id="1.10.490.10">
    <property type="entry name" value="Globins"/>
    <property type="match status" value="1"/>
</dbReference>
<evidence type="ECO:0000256" key="8">
    <source>
        <dbReference type="PIRSR" id="PIRSR601486-1"/>
    </source>
</evidence>
<feature type="binding site" description="distal binding residue" evidence="8">
    <location>
        <position position="46"/>
    </location>
    <ligand>
        <name>heme</name>
        <dbReference type="ChEBI" id="CHEBI:30413"/>
    </ligand>
    <ligandPart>
        <name>Fe</name>
        <dbReference type="ChEBI" id="CHEBI:18248"/>
    </ligandPart>
</feature>
<evidence type="ECO:0000256" key="7">
    <source>
        <dbReference type="PIRSR" id="PIRSR002030-1"/>
    </source>
</evidence>
<feature type="binding site" description="proximal binding residue" evidence="7">
    <location>
        <position position="70"/>
    </location>
    <ligand>
        <name>heme</name>
        <dbReference type="ChEBI" id="CHEBI:30413"/>
    </ligand>
    <ligandPart>
        <name>Fe</name>
        <dbReference type="ChEBI" id="CHEBI:18248"/>
    </ligandPart>
</feature>
<evidence type="ECO:0000313" key="10">
    <source>
        <dbReference type="Proteomes" id="UP000476511"/>
    </source>
</evidence>
<proteinExistence type="inferred from homology"/>
<evidence type="ECO:0000256" key="1">
    <source>
        <dbReference type="ARBA" id="ARBA00009660"/>
    </source>
</evidence>
<organism evidence="9 10">
    <name type="scientific">Agromyces kandeliae</name>
    <dbReference type="NCBI Taxonomy" id="2666141"/>
    <lineage>
        <taxon>Bacteria</taxon>
        <taxon>Bacillati</taxon>
        <taxon>Actinomycetota</taxon>
        <taxon>Actinomycetes</taxon>
        <taxon>Micrococcales</taxon>
        <taxon>Microbacteriaceae</taxon>
        <taxon>Agromyces</taxon>
    </lineage>
</organism>
<keyword evidence="10" id="KW-1185">Reference proteome</keyword>
<dbReference type="RefSeq" id="WP_154346556.1">
    <property type="nucleotide sequence ID" value="NZ_WKJD01000016.1"/>
</dbReference>
<keyword evidence="3 6" id="KW-0349">Heme</keyword>
<reference evidence="9 10" key="1">
    <citation type="submission" date="2019-11" db="EMBL/GenBank/DDBJ databases">
        <title>Agromyces kandeliae sp. nov., isolated from mangrove soil.</title>
        <authorList>
            <person name="Wang R."/>
        </authorList>
    </citation>
    <scope>NUCLEOTIDE SEQUENCE [LARGE SCALE GENOMIC DNA]</scope>
    <source>
        <strain evidence="9 10">Q22</strain>
    </source>
</reference>
<evidence type="ECO:0000256" key="2">
    <source>
        <dbReference type="ARBA" id="ARBA00022448"/>
    </source>
</evidence>
<evidence type="ECO:0000256" key="6">
    <source>
        <dbReference type="PIRNR" id="PIRNR002030"/>
    </source>
</evidence>
<dbReference type="InterPro" id="IPR009050">
    <property type="entry name" value="Globin-like_sf"/>
</dbReference>
<dbReference type="GO" id="GO:0005344">
    <property type="term" value="F:oxygen carrier activity"/>
    <property type="evidence" value="ECO:0007669"/>
    <property type="project" value="UniProtKB-UniRule"/>
</dbReference>
<dbReference type="SUPFAM" id="SSF46458">
    <property type="entry name" value="Globin-like"/>
    <property type="match status" value="1"/>
</dbReference>
<dbReference type="AlphaFoldDB" id="A0A6L5R318"/>
<dbReference type="InterPro" id="IPR001486">
    <property type="entry name" value="Hemoglobin_trunc"/>
</dbReference>
<sequence length="118" mass="12760">MTELYDEVGGPDGVRTAVALLYRRVVADDELGPWFREVDLDRLRAHQRAFLAAAFGGPQAFSGRSLAEAHDGLQITDAAFDRIVETLLTSLADLGVAHDAVARVGERLELVRGDVVTA</sequence>
<evidence type="ECO:0000256" key="3">
    <source>
        <dbReference type="ARBA" id="ARBA00022617"/>
    </source>
</evidence>
<accession>A0A6L5R318</accession>
<evidence type="ECO:0000313" key="9">
    <source>
        <dbReference type="EMBL" id="MRX44332.1"/>
    </source>
</evidence>
<dbReference type="Proteomes" id="UP000476511">
    <property type="component" value="Unassembled WGS sequence"/>
</dbReference>
<dbReference type="GO" id="GO:0046872">
    <property type="term" value="F:metal ion binding"/>
    <property type="evidence" value="ECO:0007669"/>
    <property type="project" value="UniProtKB-UniRule"/>
</dbReference>
<dbReference type="InterPro" id="IPR016339">
    <property type="entry name" value="Hemoglobin_trunc_I"/>
</dbReference>
<keyword evidence="5 6" id="KW-0408">Iron</keyword>
<gene>
    <name evidence="9" type="ORF">GJR97_11395</name>
</gene>
<dbReference type="Pfam" id="PF01152">
    <property type="entry name" value="Bac_globin"/>
    <property type="match status" value="1"/>
</dbReference>
<evidence type="ECO:0000256" key="5">
    <source>
        <dbReference type="ARBA" id="ARBA00023004"/>
    </source>
</evidence>
<keyword evidence="2 6" id="KW-0813">Transport</keyword>
<comment type="cofactor">
    <cofactor evidence="7">
        <name>heme</name>
        <dbReference type="ChEBI" id="CHEBI:30413"/>
    </cofactor>
    <text evidence="7">Binds 1 heme group per subunit.</text>
</comment>
<evidence type="ECO:0000256" key="4">
    <source>
        <dbReference type="ARBA" id="ARBA00022723"/>
    </source>
</evidence>
<dbReference type="InterPro" id="IPR012292">
    <property type="entry name" value="Globin/Proto"/>
</dbReference>
<dbReference type="CDD" id="cd00454">
    <property type="entry name" value="TrHb1_N"/>
    <property type="match status" value="1"/>
</dbReference>
<name>A0A6L5R318_9MICO</name>
<comment type="caution">
    <text evidence="9">The sequence shown here is derived from an EMBL/GenBank/DDBJ whole genome shotgun (WGS) entry which is preliminary data.</text>
</comment>
<protein>
    <recommendedName>
        <fullName evidence="6">Group 1 truncated hemoglobin</fullName>
    </recommendedName>
</protein>
<comment type="similarity">
    <text evidence="1 6">Belongs to the truncated hemoglobin family. Group I subfamily.</text>
</comment>
<dbReference type="PIRSF" id="PIRSF002030">
    <property type="entry name" value="Globin_Protozoa/Cyanobacteria"/>
    <property type="match status" value="1"/>
</dbReference>
<keyword evidence="6" id="KW-0561">Oxygen transport</keyword>
<dbReference type="EMBL" id="WKJD01000016">
    <property type="protein sequence ID" value="MRX44332.1"/>
    <property type="molecule type" value="Genomic_DNA"/>
</dbReference>
<dbReference type="GO" id="GO:0019825">
    <property type="term" value="F:oxygen binding"/>
    <property type="evidence" value="ECO:0007669"/>
    <property type="project" value="InterPro"/>
</dbReference>
<keyword evidence="4 6" id="KW-0479">Metal-binding</keyword>
<dbReference type="GO" id="GO:0020037">
    <property type="term" value="F:heme binding"/>
    <property type="evidence" value="ECO:0007669"/>
    <property type="project" value="InterPro"/>
</dbReference>